<dbReference type="NCBIfam" id="TIGR01222">
    <property type="entry name" value="minC"/>
    <property type="match status" value="1"/>
</dbReference>
<evidence type="ECO:0000256" key="5">
    <source>
        <dbReference type="ARBA" id="ARBA00025606"/>
    </source>
</evidence>
<evidence type="ECO:0000256" key="2">
    <source>
        <dbReference type="ARBA" id="ARBA00022618"/>
    </source>
</evidence>
<dbReference type="GO" id="GO:1901891">
    <property type="term" value="P:regulation of cell septum assembly"/>
    <property type="evidence" value="ECO:0007669"/>
    <property type="project" value="InterPro"/>
</dbReference>
<feature type="region of interest" description="Disordered" evidence="7">
    <location>
        <begin position="118"/>
        <end position="177"/>
    </location>
</feature>
<keyword evidence="2 6" id="KW-0132">Cell division</keyword>
<evidence type="ECO:0000313" key="10">
    <source>
        <dbReference type="EMBL" id="KAA6184551.1"/>
    </source>
</evidence>
<accession>A0A5M8FN41</accession>
<dbReference type="Pfam" id="PF05209">
    <property type="entry name" value="MinC_N"/>
    <property type="match status" value="1"/>
</dbReference>
<keyword evidence="3 6" id="KW-0717">Septation</keyword>
<evidence type="ECO:0000259" key="8">
    <source>
        <dbReference type="Pfam" id="PF03775"/>
    </source>
</evidence>
<sequence length="279" mass="28832">MPVPPSLSAGPGLAGTADPAPAFELKAAAFTLPVIRLLDLDMEAVEAQLQPKVEQAPGFFRNTPVVIDLAALAGVDDDVGFPQLVGLLRGLGMIPVGVRGGSSGQNEAAQAMELAVLSEDHGSRRRSDAAEAAMHDVPPPSAGPAIAGGMADAARAKAATGDSGPAEASPSRGSLLIDHPIRSGQRVYAAGGDLTIVAPVSSGAELMADGNIHIYAPLRGRVIAGLKGDTQARIFCQDLQAELVSVAGHYRVSENIPPELKGRRVQVFLDHEVLRIEPM</sequence>
<dbReference type="InterPro" id="IPR036145">
    <property type="entry name" value="MinC_C_sf"/>
</dbReference>
<evidence type="ECO:0000256" key="6">
    <source>
        <dbReference type="HAMAP-Rule" id="MF_00267"/>
    </source>
</evidence>
<dbReference type="GO" id="GO:0000917">
    <property type="term" value="P:division septum assembly"/>
    <property type="evidence" value="ECO:0007669"/>
    <property type="project" value="UniProtKB-KW"/>
</dbReference>
<reference evidence="10 11" key="1">
    <citation type="submission" date="2019-09" db="EMBL/GenBank/DDBJ databases">
        <title>Whole-genome sequence of the purple sulfur bacterium Thiohalocapsa marina DSM 19078.</title>
        <authorList>
            <person name="Kyndt J.A."/>
            <person name="Meyer T.E."/>
        </authorList>
    </citation>
    <scope>NUCLEOTIDE SEQUENCE [LARGE SCALE GENOMIC DNA]</scope>
    <source>
        <strain evidence="10 11">DSM 19078</strain>
    </source>
</reference>
<name>A0A5M8FN41_9GAMM</name>
<evidence type="ECO:0000259" key="9">
    <source>
        <dbReference type="Pfam" id="PF05209"/>
    </source>
</evidence>
<feature type="domain" description="Septum formation inhibitor MinC C-terminal" evidence="8">
    <location>
        <begin position="177"/>
        <end position="277"/>
    </location>
</feature>
<dbReference type="SUPFAM" id="SSF63848">
    <property type="entry name" value="Cell-division inhibitor MinC, C-terminal domain"/>
    <property type="match status" value="1"/>
</dbReference>
<dbReference type="InterPro" id="IPR007874">
    <property type="entry name" value="MinC_N"/>
</dbReference>
<feature type="compositionally biased region" description="Low complexity" evidence="7">
    <location>
        <begin position="143"/>
        <end position="161"/>
    </location>
</feature>
<organism evidence="10 11">
    <name type="scientific">Thiohalocapsa marina</name>
    <dbReference type="NCBI Taxonomy" id="424902"/>
    <lineage>
        <taxon>Bacteria</taxon>
        <taxon>Pseudomonadati</taxon>
        <taxon>Pseudomonadota</taxon>
        <taxon>Gammaproteobacteria</taxon>
        <taxon>Chromatiales</taxon>
        <taxon>Chromatiaceae</taxon>
        <taxon>Thiohalocapsa</taxon>
    </lineage>
</organism>
<dbReference type="InterPro" id="IPR005526">
    <property type="entry name" value="Septum_form_inhib_MinC_C"/>
</dbReference>
<comment type="function">
    <text evidence="5 6">Cell division inhibitor that blocks the formation of polar Z ring septums. Rapidly oscillates between the poles of the cell to destabilize FtsZ filaments that have formed before they mature into polar Z rings. Prevents FtsZ polymerization.</text>
</comment>
<comment type="subunit">
    <text evidence="6">Interacts with MinD and FtsZ.</text>
</comment>
<dbReference type="AlphaFoldDB" id="A0A5M8FN41"/>
<protein>
    <recommendedName>
        <fullName evidence="6">Probable septum site-determining protein MinC</fullName>
    </recommendedName>
</protein>
<dbReference type="HAMAP" id="MF_00267">
    <property type="entry name" value="MinC"/>
    <property type="match status" value="1"/>
</dbReference>
<evidence type="ECO:0000313" key="11">
    <source>
        <dbReference type="Proteomes" id="UP000322981"/>
    </source>
</evidence>
<dbReference type="RefSeq" id="WP_150093650.1">
    <property type="nucleotide sequence ID" value="NZ_JBFUOH010000092.1"/>
</dbReference>
<comment type="caution">
    <text evidence="10">The sequence shown here is derived from an EMBL/GenBank/DDBJ whole genome shotgun (WGS) entry which is preliminary data.</text>
</comment>
<dbReference type="OrthoDB" id="9794530at2"/>
<feature type="domain" description="Septum formation inhibitor MinC N-terminal" evidence="9">
    <location>
        <begin position="23"/>
        <end position="95"/>
    </location>
</feature>
<dbReference type="Gene3D" id="3.30.70.260">
    <property type="match status" value="1"/>
</dbReference>
<evidence type="ECO:0000256" key="7">
    <source>
        <dbReference type="SAM" id="MobiDB-lite"/>
    </source>
</evidence>
<evidence type="ECO:0000256" key="4">
    <source>
        <dbReference type="ARBA" id="ARBA00023306"/>
    </source>
</evidence>
<evidence type="ECO:0000256" key="1">
    <source>
        <dbReference type="ARBA" id="ARBA00006291"/>
    </source>
</evidence>
<dbReference type="Pfam" id="PF03775">
    <property type="entry name" value="MinC_C"/>
    <property type="match status" value="1"/>
</dbReference>
<gene>
    <name evidence="6 10" type="primary">minC</name>
    <name evidence="10" type="ORF">F2Q65_11980</name>
</gene>
<proteinExistence type="inferred from homology"/>
<dbReference type="InterPro" id="IPR016098">
    <property type="entry name" value="CAP/MinC_C"/>
</dbReference>
<dbReference type="Proteomes" id="UP000322981">
    <property type="component" value="Unassembled WGS sequence"/>
</dbReference>
<dbReference type="PANTHER" id="PTHR34108:SF1">
    <property type="entry name" value="SEPTUM SITE-DETERMINING PROTEIN MINC"/>
    <property type="match status" value="1"/>
</dbReference>
<keyword evidence="11" id="KW-1185">Reference proteome</keyword>
<dbReference type="PANTHER" id="PTHR34108">
    <property type="entry name" value="SEPTUM SITE-DETERMINING PROTEIN MINC"/>
    <property type="match status" value="1"/>
</dbReference>
<comment type="similarity">
    <text evidence="1 6">Belongs to the MinC family.</text>
</comment>
<dbReference type="InterPro" id="IPR013033">
    <property type="entry name" value="MinC"/>
</dbReference>
<dbReference type="GO" id="GO:0000902">
    <property type="term" value="P:cell morphogenesis"/>
    <property type="evidence" value="ECO:0007669"/>
    <property type="project" value="InterPro"/>
</dbReference>
<dbReference type="GO" id="GO:0051302">
    <property type="term" value="P:regulation of cell division"/>
    <property type="evidence" value="ECO:0007669"/>
    <property type="project" value="InterPro"/>
</dbReference>
<keyword evidence="4 6" id="KW-0131">Cell cycle</keyword>
<dbReference type="Gene3D" id="2.160.20.70">
    <property type="match status" value="1"/>
</dbReference>
<feature type="compositionally biased region" description="Basic and acidic residues" evidence="7">
    <location>
        <begin position="118"/>
        <end position="129"/>
    </location>
</feature>
<dbReference type="EMBL" id="VWXX01000018">
    <property type="protein sequence ID" value="KAA6184551.1"/>
    <property type="molecule type" value="Genomic_DNA"/>
</dbReference>
<evidence type="ECO:0000256" key="3">
    <source>
        <dbReference type="ARBA" id="ARBA00023210"/>
    </source>
</evidence>